<keyword evidence="3 7" id="KW-0812">Transmembrane</keyword>
<evidence type="ECO:0000256" key="3">
    <source>
        <dbReference type="ARBA" id="ARBA00022692"/>
    </source>
</evidence>
<proteinExistence type="predicted"/>
<accession>A0A9P6Y9M1</accession>
<keyword evidence="4 7" id="KW-1133">Transmembrane helix</keyword>
<dbReference type="PANTHER" id="PTHR45649:SF26">
    <property type="entry name" value="OS04G0435100 PROTEIN"/>
    <property type="match status" value="1"/>
</dbReference>
<gene>
    <name evidence="8" type="ORF">G6F51_007024</name>
</gene>
<feature type="compositionally biased region" description="Basic and acidic residues" evidence="6">
    <location>
        <begin position="519"/>
        <end position="530"/>
    </location>
</feature>
<evidence type="ECO:0000256" key="1">
    <source>
        <dbReference type="ARBA" id="ARBA00004141"/>
    </source>
</evidence>
<dbReference type="PANTHER" id="PTHR45649">
    <property type="entry name" value="AMINO-ACID PERMEASE BAT1"/>
    <property type="match status" value="1"/>
</dbReference>
<dbReference type="PROSITE" id="PS00218">
    <property type="entry name" value="AMINO_ACID_PERMEASE_1"/>
    <property type="match status" value="1"/>
</dbReference>
<feature type="transmembrane region" description="Helical" evidence="7">
    <location>
        <begin position="465"/>
        <end position="485"/>
    </location>
</feature>
<feature type="transmembrane region" description="Helical" evidence="7">
    <location>
        <begin position="66"/>
        <end position="88"/>
    </location>
</feature>
<feature type="transmembrane region" description="Helical" evidence="7">
    <location>
        <begin position="189"/>
        <end position="208"/>
    </location>
</feature>
<dbReference type="GO" id="GO:0006865">
    <property type="term" value="P:amino acid transport"/>
    <property type="evidence" value="ECO:0007669"/>
    <property type="project" value="InterPro"/>
</dbReference>
<dbReference type="GO" id="GO:0016020">
    <property type="term" value="C:membrane"/>
    <property type="evidence" value="ECO:0007669"/>
    <property type="project" value="UniProtKB-SubCell"/>
</dbReference>
<dbReference type="InterPro" id="IPR002293">
    <property type="entry name" value="AA/rel_permease1"/>
</dbReference>
<evidence type="ECO:0000256" key="5">
    <source>
        <dbReference type="ARBA" id="ARBA00023136"/>
    </source>
</evidence>
<evidence type="ECO:0000313" key="8">
    <source>
        <dbReference type="EMBL" id="KAG1542855.1"/>
    </source>
</evidence>
<dbReference type="OrthoDB" id="10054429at2759"/>
<evidence type="ECO:0000256" key="6">
    <source>
        <dbReference type="SAM" id="MobiDB-lite"/>
    </source>
</evidence>
<dbReference type="Pfam" id="PF13520">
    <property type="entry name" value="AA_permease_2"/>
    <property type="match status" value="1"/>
</dbReference>
<dbReference type="GO" id="GO:0022857">
    <property type="term" value="F:transmembrane transporter activity"/>
    <property type="evidence" value="ECO:0007669"/>
    <property type="project" value="InterPro"/>
</dbReference>
<evidence type="ECO:0000256" key="2">
    <source>
        <dbReference type="ARBA" id="ARBA00022448"/>
    </source>
</evidence>
<feature type="transmembrane region" description="Helical" evidence="7">
    <location>
        <begin position="34"/>
        <end position="54"/>
    </location>
</feature>
<evidence type="ECO:0008006" key="10">
    <source>
        <dbReference type="Google" id="ProtNLM"/>
    </source>
</evidence>
<evidence type="ECO:0000256" key="4">
    <source>
        <dbReference type="ARBA" id="ARBA00022989"/>
    </source>
</evidence>
<keyword evidence="2" id="KW-0813">Transport</keyword>
<feature type="transmembrane region" description="Helical" evidence="7">
    <location>
        <begin position="436"/>
        <end position="453"/>
    </location>
</feature>
<evidence type="ECO:0000256" key="7">
    <source>
        <dbReference type="SAM" id="Phobius"/>
    </source>
</evidence>
<keyword evidence="5 7" id="KW-0472">Membrane</keyword>
<feature type="compositionally biased region" description="Basic and acidic residues" evidence="6">
    <location>
        <begin position="537"/>
        <end position="552"/>
    </location>
</feature>
<dbReference type="PIRSF" id="PIRSF006060">
    <property type="entry name" value="AA_transporter"/>
    <property type="match status" value="1"/>
</dbReference>
<dbReference type="Proteomes" id="UP000717996">
    <property type="component" value="Unassembled WGS sequence"/>
</dbReference>
<evidence type="ECO:0000313" key="9">
    <source>
        <dbReference type="Proteomes" id="UP000717996"/>
    </source>
</evidence>
<comment type="subcellular location">
    <subcellularLocation>
        <location evidence="1">Membrane</location>
        <topology evidence="1">Multi-pass membrane protein</topology>
    </subcellularLocation>
</comment>
<feature type="transmembrane region" description="Helical" evidence="7">
    <location>
        <begin position="268"/>
        <end position="293"/>
    </location>
</feature>
<protein>
    <recommendedName>
        <fullName evidence="10">GABA permease</fullName>
    </recommendedName>
</protein>
<name>A0A9P6Y9M1_RHIOR</name>
<dbReference type="InterPro" id="IPR004840">
    <property type="entry name" value="Amino_acid_permease_CS"/>
</dbReference>
<comment type="caution">
    <text evidence="8">The sequence shown here is derived from an EMBL/GenBank/DDBJ whole genome shotgun (WGS) entry which is preliminary data.</text>
</comment>
<dbReference type="AlphaFoldDB" id="A0A9P6Y9M1"/>
<feature type="transmembrane region" description="Helical" evidence="7">
    <location>
        <begin position="394"/>
        <end position="415"/>
    </location>
</feature>
<feature type="region of interest" description="Disordered" evidence="6">
    <location>
        <begin position="519"/>
        <end position="552"/>
    </location>
</feature>
<feature type="transmembrane region" description="Helical" evidence="7">
    <location>
        <begin position="313"/>
        <end position="339"/>
    </location>
</feature>
<dbReference type="EMBL" id="JAANIT010001007">
    <property type="protein sequence ID" value="KAG1542855.1"/>
    <property type="molecule type" value="Genomic_DNA"/>
</dbReference>
<dbReference type="Gene3D" id="1.20.1740.10">
    <property type="entry name" value="Amino acid/polyamine transporter I"/>
    <property type="match status" value="1"/>
</dbReference>
<organism evidence="8 9">
    <name type="scientific">Rhizopus oryzae</name>
    <name type="common">Mucormycosis agent</name>
    <name type="synonym">Rhizopus arrhizus var. delemar</name>
    <dbReference type="NCBI Taxonomy" id="64495"/>
    <lineage>
        <taxon>Eukaryota</taxon>
        <taxon>Fungi</taxon>
        <taxon>Fungi incertae sedis</taxon>
        <taxon>Mucoromycota</taxon>
        <taxon>Mucoromycotina</taxon>
        <taxon>Mucoromycetes</taxon>
        <taxon>Mucorales</taxon>
        <taxon>Mucorineae</taxon>
        <taxon>Rhizopodaceae</taxon>
        <taxon>Rhizopus</taxon>
    </lineage>
</organism>
<reference evidence="8" key="1">
    <citation type="journal article" date="2020" name="Microb. Genom.">
        <title>Genetic diversity of clinical and environmental Mucorales isolates obtained from an investigation of mucormycosis cases among solid organ transplant recipients.</title>
        <authorList>
            <person name="Nguyen M.H."/>
            <person name="Kaul D."/>
            <person name="Muto C."/>
            <person name="Cheng S.J."/>
            <person name="Richter R.A."/>
            <person name="Bruno V.M."/>
            <person name="Liu G."/>
            <person name="Beyhan S."/>
            <person name="Sundermann A.J."/>
            <person name="Mounaud S."/>
            <person name="Pasculle A.W."/>
            <person name="Nierman W.C."/>
            <person name="Driscoll E."/>
            <person name="Cumbie R."/>
            <person name="Clancy C.J."/>
            <person name="Dupont C.L."/>
        </authorList>
    </citation>
    <scope>NUCLEOTIDE SEQUENCE</scope>
    <source>
        <strain evidence="8">GL16</strain>
    </source>
</reference>
<sequence>MPPKLTAAEIEARDAARLNELGYKQELKRELSSLGNYGVALSVVCISSGLTSLYEYGLNTGGPVVMVWGWVVVALFTMCVALAMAEISSAYPTSGGLYWWAARLSSKRYAPFASWMTGWFNLIGQFAVTAGINYGIASMIAAVITIGTNGFWVPSAGATVGLHIAMCFTQGVANSLGPKVMSTVNSISTWWQVIAPAVIMITMAAKAPTHQPASFVFTHFNNNTGWSSSAYVVVIGILQAQFTLTGYDSSAHMSEETKNAEISGPVGMVMAVVVSSIMGFCFIISFLFCIQDFETTVNSSTGFPVMQILFDSVGNAGAICLMVMLIIACWQCGFASVTANSRMIYAFSRDGAIPGSKYWHKIDVKRQSPINAVWFSVLIASLLGLPSLGNSTAFSAITSVATIGLYISYGVPIFAKLVNRKQFIRGPLHLGRFSDIIGLISVFWIVLITILFVLPPDYPVDPVNMNYACLAVGAVLLGAGGRYAIDARKWFKGPVINLPQNKADQIELEKDRTLSLDDIEVGSHEKDSHTTSKANQKKHDSKVEVAQIEKTE</sequence>
<feature type="transmembrane region" description="Helical" evidence="7">
    <location>
        <begin position="370"/>
        <end position="388"/>
    </location>
</feature>